<dbReference type="InterPro" id="IPR050606">
    <property type="entry name" value="Calponin-like"/>
</dbReference>
<dbReference type="PANTHER" id="PTHR47385">
    <property type="entry name" value="CALPONIN"/>
    <property type="match status" value="1"/>
</dbReference>
<dbReference type="OrthoDB" id="21595at2759"/>
<proteinExistence type="predicted"/>
<dbReference type="Proteomes" id="UP000287033">
    <property type="component" value="Unassembled WGS sequence"/>
</dbReference>
<accession>A0A401TK44</accession>
<feature type="domain" description="Calponin-homology (CH)" evidence="1">
    <location>
        <begin position="1"/>
        <end position="76"/>
    </location>
</feature>
<dbReference type="InterPro" id="IPR001715">
    <property type="entry name" value="CH_dom"/>
</dbReference>
<protein>
    <recommendedName>
        <fullName evidence="1">Calponin-homology (CH) domain-containing protein</fullName>
    </recommendedName>
</protein>
<evidence type="ECO:0000313" key="3">
    <source>
        <dbReference type="Proteomes" id="UP000287033"/>
    </source>
</evidence>
<comment type="caution">
    <text evidence="2">The sequence shown here is derived from an EMBL/GenBank/DDBJ whole genome shotgun (WGS) entry which is preliminary data.</text>
</comment>
<dbReference type="Pfam" id="PF00307">
    <property type="entry name" value="CH"/>
    <property type="match status" value="1"/>
</dbReference>
<dbReference type="AlphaFoldDB" id="A0A401TK44"/>
<dbReference type="PRINTS" id="PR00888">
    <property type="entry name" value="SM22CALPONIN"/>
</dbReference>
<dbReference type="GO" id="GO:0051015">
    <property type="term" value="F:actin filament binding"/>
    <property type="evidence" value="ECO:0007669"/>
    <property type="project" value="TreeGrafter"/>
</dbReference>
<dbReference type="PROSITE" id="PS50021">
    <property type="entry name" value="CH"/>
    <property type="match status" value="1"/>
</dbReference>
<evidence type="ECO:0000313" key="2">
    <source>
        <dbReference type="EMBL" id="GCC43004.1"/>
    </source>
</evidence>
<dbReference type="PRINTS" id="PR00890">
    <property type="entry name" value="TRANSGELIN"/>
</dbReference>
<dbReference type="GO" id="GO:0015629">
    <property type="term" value="C:actin cytoskeleton"/>
    <property type="evidence" value="ECO:0007669"/>
    <property type="project" value="TreeGrafter"/>
</dbReference>
<dbReference type="InterPro" id="IPR003096">
    <property type="entry name" value="SM22_calponin"/>
</dbReference>
<dbReference type="Gene3D" id="1.10.418.10">
    <property type="entry name" value="Calponin-like domain"/>
    <property type="match status" value="1"/>
</dbReference>
<gene>
    <name evidence="2" type="ORF">chiPu_0027176</name>
</gene>
<dbReference type="GO" id="GO:0007015">
    <property type="term" value="P:actin filament organization"/>
    <property type="evidence" value="ECO:0007669"/>
    <property type="project" value="TreeGrafter"/>
</dbReference>
<reference evidence="2 3" key="1">
    <citation type="journal article" date="2018" name="Nat. Ecol. Evol.">
        <title>Shark genomes provide insights into elasmobranch evolution and the origin of vertebrates.</title>
        <authorList>
            <person name="Hara Y"/>
            <person name="Yamaguchi K"/>
            <person name="Onimaru K"/>
            <person name="Kadota M"/>
            <person name="Koyanagi M"/>
            <person name="Keeley SD"/>
            <person name="Tatsumi K"/>
            <person name="Tanaka K"/>
            <person name="Motone F"/>
            <person name="Kageyama Y"/>
            <person name="Nozu R"/>
            <person name="Adachi N"/>
            <person name="Nishimura O"/>
            <person name="Nakagawa R"/>
            <person name="Tanegashima C"/>
            <person name="Kiyatake I"/>
            <person name="Matsumoto R"/>
            <person name="Murakumo K"/>
            <person name="Nishida K"/>
            <person name="Terakita A"/>
            <person name="Kuratani S"/>
            <person name="Sato K"/>
            <person name="Hyodo S Kuraku.S."/>
        </authorList>
    </citation>
    <scope>NUCLEOTIDE SEQUENCE [LARGE SCALE GENOMIC DNA]</scope>
</reference>
<dbReference type="OMA" id="RAFTQME"/>
<dbReference type="STRING" id="137246.A0A401TK44"/>
<dbReference type="SUPFAM" id="SSF47576">
    <property type="entry name" value="Calponin-homology domain, CH-domain"/>
    <property type="match status" value="1"/>
</dbReference>
<organism evidence="2 3">
    <name type="scientific">Chiloscyllium punctatum</name>
    <name type="common">Brownbanded bambooshark</name>
    <name type="synonym">Hemiscyllium punctatum</name>
    <dbReference type="NCBI Taxonomy" id="137246"/>
    <lineage>
        <taxon>Eukaryota</taxon>
        <taxon>Metazoa</taxon>
        <taxon>Chordata</taxon>
        <taxon>Craniata</taxon>
        <taxon>Vertebrata</taxon>
        <taxon>Chondrichthyes</taxon>
        <taxon>Elasmobranchii</taxon>
        <taxon>Galeomorphii</taxon>
        <taxon>Galeoidea</taxon>
        <taxon>Orectolobiformes</taxon>
        <taxon>Hemiscylliidae</taxon>
        <taxon>Chiloscyllium</taxon>
    </lineage>
</organism>
<keyword evidence="3" id="KW-1185">Reference proteome</keyword>
<sequence length="93" mass="10508">ILCHLINSLNPPERRPIKRIQVSERAFTQMEQISQFLKAATDYGLTATDLFQTVDLWEAKNLAAVQQSLLALGGKAISKDDGYFRGDPSWFPR</sequence>
<dbReference type="InterPro" id="IPR036872">
    <property type="entry name" value="CH_dom_sf"/>
</dbReference>
<evidence type="ECO:0000259" key="1">
    <source>
        <dbReference type="PROSITE" id="PS50021"/>
    </source>
</evidence>
<dbReference type="EMBL" id="BEZZ01096769">
    <property type="protein sequence ID" value="GCC43004.1"/>
    <property type="molecule type" value="Genomic_DNA"/>
</dbReference>
<feature type="non-terminal residue" evidence="2">
    <location>
        <position position="1"/>
    </location>
</feature>
<name>A0A401TK44_CHIPU</name>
<dbReference type="PANTHER" id="PTHR47385:SF18">
    <property type="entry name" value="CALPONIN"/>
    <property type="match status" value="1"/>
</dbReference>